<dbReference type="GO" id="GO:0015562">
    <property type="term" value="F:efflux transmembrane transporter activity"/>
    <property type="evidence" value="ECO:0007669"/>
    <property type="project" value="TreeGrafter"/>
</dbReference>
<feature type="coiled-coil region" evidence="1">
    <location>
        <begin position="199"/>
        <end position="226"/>
    </location>
</feature>
<keyword evidence="1" id="KW-0175">Coiled coil</keyword>
<organism evidence="2 3">
    <name type="scientific">Jhaorihella thermophila</name>
    <dbReference type="NCBI Taxonomy" id="488547"/>
    <lineage>
        <taxon>Bacteria</taxon>
        <taxon>Pseudomonadati</taxon>
        <taxon>Pseudomonadota</taxon>
        <taxon>Alphaproteobacteria</taxon>
        <taxon>Rhodobacterales</taxon>
        <taxon>Paracoccaceae</taxon>
        <taxon>Jhaorihella</taxon>
    </lineage>
</organism>
<dbReference type="GO" id="GO:1990281">
    <property type="term" value="C:efflux pump complex"/>
    <property type="evidence" value="ECO:0007669"/>
    <property type="project" value="TreeGrafter"/>
</dbReference>
<evidence type="ECO:0000313" key="2">
    <source>
        <dbReference type="EMBL" id="SEF82490.1"/>
    </source>
</evidence>
<dbReference type="RefSeq" id="WP_104007614.1">
    <property type="nucleotide sequence ID" value="NZ_FNVD01000005.1"/>
</dbReference>
<dbReference type="OrthoDB" id="7626141at2"/>
<dbReference type="Gene3D" id="2.40.30.170">
    <property type="match status" value="1"/>
</dbReference>
<dbReference type="Gene3D" id="1.10.287.470">
    <property type="entry name" value="Helix hairpin bin"/>
    <property type="match status" value="1"/>
</dbReference>
<dbReference type="Proteomes" id="UP000236742">
    <property type="component" value="Unassembled WGS sequence"/>
</dbReference>
<gene>
    <name evidence="2" type="ORF">SAMN05421751_105164</name>
</gene>
<sequence length="494" mass="53074">MRFLRQSLLGLFLVSLTLGLLAYAGRLVWDAVEARMNDDRRPPPARERVFAVSVQTARMETVTPVLEAFGQIQSRRRLELRAASGGRVMWLAPGFEEGGAVAAGEVLVRLDPADAQAALDRAQSDLLDAEAEQRDAARGLDLARDELAAAQEQAELRERAYQRQKDLKARGVGTAAAVEAAELSAAAARQAVLSRRMALAQAEARVDQAATRLRRARIALETAQRDLEDTVISAPFAGTLSGVTLVEGRRVATNEKLAELIDPQALEVAFRLSTAQYVRLLDEGGQLVHAPVNVSLDVSGVDLTAKGHISRDSGAAGEGQPGRLLFARLDDAPGFKPGDFVTVRVEEPPVDGVARLPASALGPDGTVLVLGADDRLEALKVELVRRQGNDVLLRGAGLAGREVVTGRTPLLGPGIKVRPLRDQARAGKAMAGPSDDSRDVPMLELTEERRARLVAFIKASNRMPEDAKARVLNLLAESRVPARLVERIESRMGG</sequence>
<dbReference type="PANTHER" id="PTHR30469">
    <property type="entry name" value="MULTIDRUG RESISTANCE PROTEIN MDTA"/>
    <property type="match status" value="1"/>
</dbReference>
<dbReference type="SUPFAM" id="SSF111369">
    <property type="entry name" value="HlyD-like secretion proteins"/>
    <property type="match status" value="1"/>
</dbReference>
<dbReference type="PANTHER" id="PTHR30469:SF15">
    <property type="entry name" value="HLYD FAMILY OF SECRETION PROTEINS"/>
    <property type="match status" value="1"/>
</dbReference>
<evidence type="ECO:0000313" key="3">
    <source>
        <dbReference type="Proteomes" id="UP000236742"/>
    </source>
</evidence>
<keyword evidence="3" id="KW-1185">Reference proteome</keyword>
<accession>A0A1H5V5L1</accession>
<evidence type="ECO:0000256" key="1">
    <source>
        <dbReference type="SAM" id="Coils"/>
    </source>
</evidence>
<dbReference type="Gene3D" id="2.40.420.20">
    <property type="match status" value="1"/>
</dbReference>
<name>A0A1H5V5L1_9RHOB</name>
<dbReference type="EMBL" id="FNVD01000005">
    <property type="protein sequence ID" value="SEF82490.1"/>
    <property type="molecule type" value="Genomic_DNA"/>
</dbReference>
<protein>
    <submittedName>
        <fullName evidence="2">RND family efflux transporter, MFP subunit</fullName>
    </submittedName>
</protein>
<dbReference type="Gene3D" id="2.40.50.100">
    <property type="match status" value="1"/>
</dbReference>
<reference evidence="2 3" key="1">
    <citation type="submission" date="2016-10" db="EMBL/GenBank/DDBJ databases">
        <authorList>
            <person name="de Groot N.N."/>
        </authorList>
    </citation>
    <scope>NUCLEOTIDE SEQUENCE [LARGE SCALE GENOMIC DNA]</scope>
    <source>
        <strain evidence="2 3">DSM 23413</strain>
    </source>
</reference>
<dbReference type="AlphaFoldDB" id="A0A1H5V5L1"/>
<proteinExistence type="predicted"/>